<dbReference type="OrthoDB" id="7170995at2"/>
<dbReference type="Proteomes" id="UP000198346">
    <property type="component" value="Unassembled WGS sequence"/>
</dbReference>
<evidence type="ECO:0000313" key="2">
    <source>
        <dbReference type="EMBL" id="SNT67738.1"/>
    </source>
</evidence>
<name>A0A239PIY5_9PROT</name>
<dbReference type="EMBL" id="FZQA01000001">
    <property type="protein sequence ID" value="SNT67738.1"/>
    <property type="molecule type" value="Genomic_DNA"/>
</dbReference>
<gene>
    <name evidence="2" type="ORF">SAMN06297382_0231</name>
</gene>
<accession>A0A239PIY5</accession>
<proteinExistence type="predicted"/>
<dbReference type="InterPro" id="IPR032591">
    <property type="entry name" value="DUF4908"/>
</dbReference>
<keyword evidence="1" id="KW-0732">Signal</keyword>
<organism evidence="2 3">
    <name type="scientific">Amphiplicatus metriothermophilus</name>
    <dbReference type="NCBI Taxonomy" id="1519374"/>
    <lineage>
        <taxon>Bacteria</taxon>
        <taxon>Pseudomonadati</taxon>
        <taxon>Pseudomonadota</taxon>
        <taxon>Alphaproteobacteria</taxon>
        <taxon>Parvularculales</taxon>
        <taxon>Parvularculaceae</taxon>
        <taxon>Amphiplicatus</taxon>
    </lineage>
</organism>
<dbReference type="Pfam" id="PF16252">
    <property type="entry name" value="DUF4908"/>
    <property type="match status" value="1"/>
</dbReference>
<protein>
    <recommendedName>
        <fullName evidence="4">DUF4908 domain-containing protein</fullName>
    </recommendedName>
</protein>
<reference evidence="2 3" key="1">
    <citation type="submission" date="2017-07" db="EMBL/GenBank/DDBJ databases">
        <authorList>
            <person name="Sun Z.S."/>
            <person name="Albrecht U."/>
            <person name="Echele G."/>
            <person name="Lee C.C."/>
        </authorList>
    </citation>
    <scope>NUCLEOTIDE SEQUENCE [LARGE SCALE GENOMIC DNA]</scope>
    <source>
        <strain evidence="2 3">CGMCC 1.12710</strain>
    </source>
</reference>
<evidence type="ECO:0000256" key="1">
    <source>
        <dbReference type="SAM" id="SignalP"/>
    </source>
</evidence>
<feature type="signal peptide" evidence="1">
    <location>
        <begin position="1"/>
        <end position="17"/>
    </location>
</feature>
<dbReference type="RefSeq" id="WP_089410755.1">
    <property type="nucleotide sequence ID" value="NZ_FZQA01000001.1"/>
</dbReference>
<feature type="chain" id="PRO_5012715120" description="DUF4908 domain-containing protein" evidence="1">
    <location>
        <begin position="18"/>
        <end position="309"/>
    </location>
</feature>
<keyword evidence="3" id="KW-1185">Reference proteome</keyword>
<evidence type="ECO:0008006" key="4">
    <source>
        <dbReference type="Google" id="ProtNLM"/>
    </source>
</evidence>
<sequence length="309" mass="32540">MNIGAVMAGALMAVSLAAGDGPSAAPFAPGRAVQIQVDDNPFSTLVGKRRERALRDEIPTVERFITASGERAFLLMRGNREARIQFLCAPGERRIDCQIDPDGRAEEIYALRMMRGPRGDLLFKDAEGETVLRITVHGGASVLWPGETQRRGAYRSVNGAGEALELAAADRAAALRRAERAGRLLSERVRADIRFVIPAAEEGRRAGDALALAPQSFAEEGAARVAANEDASVLADAIVRVAAGMSRVADDPTGARVLGARIATVRFTPAGAPSLALEGDALVVAYNAAQGAEGRPSSGAVARFLEESL</sequence>
<evidence type="ECO:0000313" key="3">
    <source>
        <dbReference type="Proteomes" id="UP000198346"/>
    </source>
</evidence>
<dbReference type="AlphaFoldDB" id="A0A239PIY5"/>